<dbReference type="AlphaFoldDB" id="A0A5C3LLM3"/>
<proteinExistence type="predicted"/>
<keyword evidence="3" id="KW-1185">Reference proteome</keyword>
<gene>
    <name evidence="2" type="ORF">BDQ12DRAFT_727245</name>
</gene>
<evidence type="ECO:0000256" key="1">
    <source>
        <dbReference type="SAM" id="SignalP"/>
    </source>
</evidence>
<name>A0A5C3LLM3_9AGAR</name>
<keyword evidence="1" id="KW-0732">Signal</keyword>
<evidence type="ECO:0000313" key="2">
    <source>
        <dbReference type="EMBL" id="TFK34059.1"/>
    </source>
</evidence>
<feature type="signal peptide" evidence="1">
    <location>
        <begin position="1"/>
        <end position="20"/>
    </location>
</feature>
<protein>
    <submittedName>
        <fullName evidence="2">Uncharacterized protein</fullName>
    </submittedName>
</protein>
<dbReference type="Proteomes" id="UP000308652">
    <property type="component" value="Unassembled WGS sequence"/>
</dbReference>
<evidence type="ECO:0000313" key="3">
    <source>
        <dbReference type="Proteomes" id="UP000308652"/>
    </source>
</evidence>
<sequence>MFSKTSIFLATATFFLASAALEERAATVLTVQKVYHTVIDQSPFLVDRTSTIVWTQSPSITTPEPTVTPTLPASASSFSYVN</sequence>
<reference evidence="2 3" key="1">
    <citation type="journal article" date="2019" name="Nat. Ecol. Evol.">
        <title>Megaphylogeny resolves global patterns of mushroom evolution.</title>
        <authorList>
            <person name="Varga T."/>
            <person name="Krizsan K."/>
            <person name="Foldi C."/>
            <person name="Dima B."/>
            <person name="Sanchez-Garcia M."/>
            <person name="Sanchez-Ramirez S."/>
            <person name="Szollosi G.J."/>
            <person name="Szarkandi J.G."/>
            <person name="Papp V."/>
            <person name="Albert L."/>
            <person name="Andreopoulos W."/>
            <person name="Angelini C."/>
            <person name="Antonin V."/>
            <person name="Barry K.W."/>
            <person name="Bougher N.L."/>
            <person name="Buchanan P."/>
            <person name="Buyck B."/>
            <person name="Bense V."/>
            <person name="Catcheside P."/>
            <person name="Chovatia M."/>
            <person name="Cooper J."/>
            <person name="Damon W."/>
            <person name="Desjardin D."/>
            <person name="Finy P."/>
            <person name="Geml J."/>
            <person name="Haridas S."/>
            <person name="Hughes K."/>
            <person name="Justo A."/>
            <person name="Karasinski D."/>
            <person name="Kautmanova I."/>
            <person name="Kiss B."/>
            <person name="Kocsube S."/>
            <person name="Kotiranta H."/>
            <person name="LaButti K.M."/>
            <person name="Lechner B.E."/>
            <person name="Liimatainen K."/>
            <person name="Lipzen A."/>
            <person name="Lukacs Z."/>
            <person name="Mihaltcheva S."/>
            <person name="Morgado L.N."/>
            <person name="Niskanen T."/>
            <person name="Noordeloos M.E."/>
            <person name="Ohm R.A."/>
            <person name="Ortiz-Santana B."/>
            <person name="Ovrebo C."/>
            <person name="Racz N."/>
            <person name="Riley R."/>
            <person name="Savchenko A."/>
            <person name="Shiryaev A."/>
            <person name="Soop K."/>
            <person name="Spirin V."/>
            <person name="Szebenyi C."/>
            <person name="Tomsovsky M."/>
            <person name="Tulloss R.E."/>
            <person name="Uehling J."/>
            <person name="Grigoriev I.V."/>
            <person name="Vagvolgyi C."/>
            <person name="Papp T."/>
            <person name="Martin F.M."/>
            <person name="Miettinen O."/>
            <person name="Hibbett D.S."/>
            <person name="Nagy L.G."/>
        </authorList>
    </citation>
    <scope>NUCLEOTIDE SEQUENCE [LARGE SCALE GENOMIC DNA]</scope>
    <source>
        <strain evidence="2 3">CBS 166.37</strain>
    </source>
</reference>
<organism evidence="2 3">
    <name type="scientific">Crucibulum laeve</name>
    <dbReference type="NCBI Taxonomy" id="68775"/>
    <lineage>
        <taxon>Eukaryota</taxon>
        <taxon>Fungi</taxon>
        <taxon>Dikarya</taxon>
        <taxon>Basidiomycota</taxon>
        <taxon>Agaricomycotina</taxon>
        <taxon>Agaricomycetes</taxon>
        <taxon>Agaricomycetidae</taxon>
        <taxon>Agaricales</taxon>
        <taxon>Agaricineae</taxon>
        <taxon>Nidulariaceae</taxon>
        <taxon>Crucibulum</taxon>
    </lineage>
</organism>
<feature type="chain" id="PRO_5022782519" evidence="1">
    <location>
        <begin position="21"/>
        <end position="82"/>
    </location>
</feature>
<dbReference type="OrthoDB" id="3025387at2759"/>
<dbReference type="EMBL" id="ML213637">
    <property type="protein sequence ID" value="TFK34059.1"/>
    <property type="molecule type" value="Genomic_DNA"/>
</dbReference>
<accession>A0A5C3LLM3</accession>